<feature type="compositionally biased region" description="Low complexity" evidence="1">
    <location>
        <begin position="22"/>
        <end position="50"/>
    </location>
</feature>
<organism evidence="3 4">
    <name type="scientific">Ancrocorticia populi</name>
    <dbReference type="NCBI Taxonomy" id="2175228"/>
    <lineage>
        <taxon>Bacteria</taxon>
        <taxon>Bacillati</taxon>
        <taxon>Actinomycetota</taxon>
        <taxon>Actinomycetes</taxon>
        <taxon>Actinomycetales</taxon>
        <taxon>Actinomycetaceae</taxon>
        <taxon>Ancrocorticia</taxon>
    </lineage>
</organism>
<feature type="region of interest" description="Disordered" evidence="1">
    <location>
        <begin position="228"/>
        <end position="247"/>
    </location>
</feature>
<dbReference type="PROSITE" id="PS51257">
    <property type="entry name" value="PROKAR_LIPOPROTEIN"/>
    <property type="match status" value="1"/>
</dbReference>
<keyword evidence="4" id="KW-1185">Reference proteome</keyword>
<dbReference type="RefSeq" id="WP_109092638.1">
    <property type="nucleotide sequence ID" value="NZ_QETB01000001.1"/>
</dbReference>
<feature type="region of interest" description="Disordered" evidence="1">
    <location>
        <begin position="21"/>
        <end position="54"/>
    </location>
</feature>
<evidence type="ECO:0000313" key="4">
    <source>
        <dbReference type="Proteomes" id="UP000245283"/>
    </source>
</evidence>
<comment type="caution">
    <text evidence="3">The sequence shown here is derived from an EMBL/GenBank/DDBJ whole genome shotgun (WGS) entry which is preliminary data.</text>
</comment>
<protein>
    <submittedName>
        <fullName evidence="3">Uncharacterized protein</fullName>
    </submittedName>
</protein>
<proteinExistence type="predicted"/>
<evidence type="ECO:0000313" key="3">
    <source>
        <dbReference type="EMBL" id="PWF27138.1"/>
    </source>
</evidence>
<feature type="chain" id="PRO_5015881574" evidence="2">
    <location>
        <begin position="26"/>
        <end position="247"/>
    </location>
</feature>
<gene>
    <name evidence="3" type="ORF">DD236_01670</name>
</gene>
<name>A0A2V1K6P6_9ACTO</name>
<dbReference type="AlphaFoldDB" id="A0A2V1K6P6"/>
<dbReference type="Proteomes" id="UP000245283">
    <property type="component" value="Unassembled WGS sequence"/>
</dbReference>
<feature type="signal peptide" evidence="2">
    <location>
        <begin position="1"/>
        <end position="25"/>
    </location>
</feature>
<keyword evidence="2" id="KW-0732">Signal</keyword>
<accession>A0A2V1K6P6</accession>
<reference evidence="4" key="1">
    <citation type="submission" date="2018-05" db="EMBL/GenBank/DDBJ databases">
        <authorList>
            <person name="Li Y."/>
        </authorList>
    </citation>
    <scope>NUCLEOTIDE SEQUENCE [LARGE SCALE GENOMIC DNA]</scope>
    <source>
        <strain evidence="4">sk1b4</strain>
    </source>
</reference>
<dbReference type="EMBL" id="QETB01000001">
    <property type="protein sequence ID" value="PWF27138.1"/>
    <property type="molecule type" value="Genomic_DNA"/>
</dbReference>
<sequence length="247" mass="26399">MKKIVSLAGAAALIFGLSGCTDSQADSSESDSQQAAETTDSSTTGDTTSTEQVDIDTAEKAWFETEDGAVGVIEFDAEPEGEAAEVIKNVQEVQELSGYTEQLDPSAPVMRITVDNRDGDEDFVTEGVTAYDNDEEAFYDLLLHSAGYYSEGAREHLDLDNPEHADADEALTESLEQLPEPNTAQGTVPAGEQGTYWLIADQPDLSEAYTGVEVLSAVWDSDGTGQMGTVQAQPMTKAPDEVLDLVE</sequence>
<evidence type="ECO:0000256" key="1">
    <source>
        <dbReference type="SAM" id="MobiDB-lite"/>
    </source>
</evidence>
<evidence type="ECO:0000256" key="2">
    <source>
        <dbReference type="SAM" id="SignalP"/>
    </source>
</evidence>